<name>A0A060HQR5_9ARCH</name>
<dbReference type="KEGG" id="nvn:NVIE_012730"/>
<dbReference type="EMBL" id="CP007536">
    <property type="protein sequence ID" value="AIC15507.1"/>
    <property type="molecule type" value="Genomic_DNA"/>
</dbReference>
<organism evidence="2 3">
    <name type="scientific">Nitrososphaera viennensis EN76</name>
    <dbReference type="NCBI Taxonomy" id="926571"/>
    <lineage>
        <taxon>Archaea</taxon>
        <taxon>Nitrososphaerota</taxon>
        <taxon>Nitrososphaeria</taxon>
        <taxon>Nitrososphaerales</taxon>
        <taxon>Nitrososphaeraceae</taxon>
        <taxon>Nitrososphaera</taxon>
    </lineage>
</organism>
<keyword evidence="3" id="KW-1185">Reference proteome</keyword>
<evidence type="ECO:0000256" key="1">
    <source>
        <dbReference type="SAM" id="Phobius"/>
    </source>
</evidence>
<dbReference type="Proteomes" id="UP000027093">
    <property type="component" value="Chromosome"/>
</dbReference>
<feature type="transmembrane region" description="Helical" evidence="1">
    <location>
        <begin position="39"/>
        <end position="59"/>
    </location>
</feature>
<keyword evidence="1" id="KW-0812">Transmembrane</keyword>
<evidence type="ECO:0000313" key="3">
    <source>
        <dbReference type="Proteomes" id="UP000027093"/>
    </source>
</evidence>
<keyword evidence="1" id="KW-0472">Membrane</keyword>
<dbReference type="AlphaFoldDB" id="A0A060HQR5"/>
<dbReference type="HOGENOM" id="CLU_2313874_0_0_2"/>
<proteinExistence type="predicted"/>
<protein>
    <submittedName>
        <fullName evidence="2">Uncharacterized protein</fullName>
    </submittedName>
</protein>
<dbReference type="InterPro" id="IPR058349">
    <property type="entry name" value="DUF8036"/>
</dbReference>
<dbReference type="GeneID" id="74946533"/>
<dbReference type="Pfam" id="PF26119">
    <property type="entry name" value="DUF8036"/>
    <property type="match status" value="1"/>
</dbReference>
<evidence type="ECO:0000313" key="2">
    <source>
        <dbReference type="EMBL" id="AIC15507.1"/>
    </source>
</evidence>
<feature type="transmembrane region" description="Helical" evidence="1">
    <location>
        <begin position="6"/>
        <end position="27"/>
    </location>
</feature>
<accession>A0A060HQR5</accession>
<keyword evidence="1" id="KW-1133">Transmembrane helix</keyword>
<reference evidence="2 3" key="1">
    <citation type="journal article" date="2014" name="Int. J. Syst. Evol. Microbiol.">
        <title>Nitrososphaera viennensis gen. nov., sp. nov., an aerobic and mesophilic, ammonia-oxidizing archaeon from soil and a member of the archaeal phylum Thaumarchaeota.</title>
        <authorList>
            <person name="Stieglmeier M."/>
            <person name="Klingl A."/>
            <person name="Alves R.J."/>
            <person name="Rittmann S.K."/>
            <person name="Melcher M."/>
            <person name="Leisch N."/>
            <person name="Schleper C."/>
        </authorList>
    </citation>
    <scope>NUCLEOTIDE SEQUENCE [LARGE SCALE GENOMIC DNA]</scope>
    <source>
        <strain evidence="2">EN76</strain>
    </source>
</reference>
<feature type="transmembrane region" description="Helical" evidence="1">
    <location>
        <begin position="79"/>
        <end position="97"/>
    </location>
</feature>
<gene>
    <name evidence="2" type="ORF">NVIE_012730</name>
</gene>
<dbReference type="OrthoDB" id="9404at2157"/>
<dbReference type="RefSeq" id="WP_075054499.1">
    <property type="nucleotide sequence ID" value="NZ_CP007536.1"/>
</dbReference>
<sequence>MVDFMLGAAGAALLNIGLLGGIVALYIQSLRVIKSYFTWGLVIVASLFIVQNIVIVIFWSNLYLAGPAIKAIVDAAAPYLFVINAAQSGGLAVLFWITRR</sequence>